<dbReference type="Proteomes" id="UP000254554">
    <property type="component" value="Unassembled WGS sequence"/>
</dbReference>
<evidence type="ECO:0000313" key="11">
    <source>
        <dbReference type="EMBL" id="STO22742.1"/>
    </source>
</evidence>
<keyword evidence="1 10" id="KW-0963">Cytoplasm</keyword>
<dbReference type="Gene3D" id="3.40.718.10">
    <property type="entry name" value="Isopropylmalate Dehydrogenase"/>
    <property type="match status" value="1"/>
</dbReference>
<dbReference type="InterPro" id="IPR005255">
    <property type="entry name" value="PdxA_fam"/>
</dbReference>
<dbReference type="STRING" id="1094715.GCA_000236165_02828"/>
<feature type="binding site" evidence="10">
    <location>
        <position position="286"/>
    </location>
    <ligand>
        <name>substrate</name>
    </ligand>
</feature>
<organism evidence="11 12">
    <name type="scientific">Fluoribacter dumoffii</name>
    <dbReference type="NCBI Taxonomy" id="463"/>
    <lineage>
        <taxon>Bacteria</taxon>
        <taxon>Pseudomonadati</taxon>
        <taxon>Pseudomonadota</taxon>
        <taxon>Gammaproteobacteria</taxon>
        <taxon>Legionellales</taxon>
        <taxon>Legionellaceae</taxon>
        <taxon>Fluoribacter</taxon>
    </lineage>
</organism>
<dbReference type="HAMAP" id="MF_00536">
    <property type="entry name" value="PdxA"/>
    <property type="match status" value="1"/>
</dbReference>
<protein>
    <recommendedName>
        <fullName evidence="10">4-hydroxythreonine-4-phosphate dehydrogenase</fullName>
        <ecNumber evidence="10">1.1.1.262</ecNumber>
    </recommendedName>
    <alternativeName>
        <fullName evidence="10">4-(phosphohydroxy)-L-threonine dehydrogenase</fullName>
    </alternativeName>
</protein>
<dbReference type="RefSeq" id="WP_010654850.1">
    <property type="nucleotide sequence ID" value="NZ_UGGT01000001.1"/>
</dbReference>
<evidence type="ECO:0000256" key="1">
    <source>
        <dbReference type="ARBA" id="ARBA00022490"/>
    </source>
</evidence>
<keyword evidence="3 10" id="KW-0862">Zinc</keyword>
<dbReference type="NCBIfam" id="TIGR00557">
    <property type="entry name" value="pdxA"/>
    <property type="match status" value="1"/>
</dbReference>
<evidence type="ECO:0000256" key="10">
    <source>
        <dbReference type="HAMAP-Rule" id="MF_00536"/>
    </source>
</evidence>
<dbReference type="EC" id="1.1.1.262" evidence="10"/>
<dbReference type="EMBL" id="UGGT01000001">
    <property type="protein sequence ID" value="STO22742.1"/>
    <property type="molecule type" value="Genomic_DNA"/>
</dbReference>
<comment type="catalytic activity">
    <reaction evidence="10">
        <text>4-(phosphooxy)-L-threonine + NAD(+) = 3-amino-2-oxopropyl phosphate + CO2 + NADH</text>
        <dbReference type="Rhea" id="RHEA:32275"/>
        <dbReference type="ChEBI" id="CHEBI:16526"/>
        <dbReference type="ChEBI" id="CHEBI:57279"/>
        <dbReference type="ChEBI" id="CHEBI:57540"/>
        <dbReference type="ChEBI" id="CHEBI:57945"/>
        <dbReference type="ChEBI" id="CHEBI:58452"/>
        <dbReference type="EC" id="1.1.1.262"/>
    </reaction>
</comment>
<feature type="binding site" evidence="10">
    <location>
        <position position="131"/>
    </location>
    <ligand>
        <name>substrate</name>
    </ligand>
</feature>
<comment type="subunit">
    <text evidence="10">Homodimer.</text>
</comment>
<keyword evidence="9 10" id="KW-0170">Cobalt</keyword>
<dbReference type="GO" id="GO:0008270">
    <property type="term" value="F:zinc ion binding"/>
    <property type="evidence" value="ECO:0007669"/>
    <property type="project" value="UniProtKB-UniRule"/>
</dbReference>
<evidence type="ECO:0000256" key="5">
    <source>
        <dbReference type="ARBA" id="ARBA00022857"/>
    </source>
</evidence>
<dbReference type="AlphaFoldDB" id="A0A377GD57"/>
<comment type="similarity">
    <text evidence="10">Belongs to the PdxA family.</text>
</comment>
<feature type="binding site" evidence="10">
    <location>
        <position position="268"/>
    </location>
    <ligand>
        <name>substrate</name>
    </ligand>
</feature>
<evidence type="ECO:0000256" key="7">
    <source>
        <dbReference type="ARBA" id="ARBA00023027"/>
    </source>
</evidence>
<feature type="binding site" evidence="10">
    <location>
        <position position="260"/>
    </location>
    <ligand>
        <name>a divalent metal cation</name>
        <dbReference type="ChEBI" id="CHEBI:60240"/>
        <note>ligand shared between dimeric partners</note>
    </ligand>
</feature>
<dbReference type="UniPathway" id="UPA00244">
    <property type="reaction ID" value="UER00312"/>
</dbReference>
<comment type="cofactor">
    <cofactor evidence="10">
        <name>Zn(2+)</name>
        <dbReference type="ChEBI" id="CHEBI:29105"/>
    </cofactor>
    <cofactor evidence="10">
        <name>Mg(2+)</name>
        <dbReference type="ChEBI" id="CHEBI:18420"/>
    </cofactor>
    <cofactor evidence="10">
        <name>Co(2+)</name>
        <dbReference type="ChEBI" id="CHEBI:48828"/>
    </cofactor>
    <text evidence="10">Binds 1 divalent metal cation per subunit. Can use ions such as Zn(2+), Mg(2+) or Co(2+).</text>
</comment>
<keyword evidence="8 10" id="KW-0664">Pyridoxine biosynthesis</keyword>
<dbReference type="GO" id="GO:0050570">
    <property type="term" value="F:4-hydroxythreonine-4-phosphate dehydrogenase activity"/>
    <property type="evidence" value="ECO:0007669"/>
    <property type="project" value="UniProtKB-UniRule"/>
</dbReference>
<comment type="miscellaneous">
    <text evidence="10">The active site is located at the dimer interface.</text>
</comment>
<keyword evidence="2 10" id="KW-0479">Metal-binding</keyword>
<dbReference type="GO" id="GO:0005737">
    <property type="term" value="C:cytoplasm"/>
    <property type="evidence" value="ECO:0007669"/>
    <property type="project" value="UniProtKB-SubCell"/>
</dbReference>
<dbReference type="GO" id="GO:0042823">
    <property type="term" value="P:pyridoxal phosphate biosynthetic process"/>
    <property type="evidence" value="ECO:0007669"/>
    <property type="project" value="UniProtKB-UniRule"/>
</dbReference>
<proteinExistence type="inferred from homology"/>
<keyword evidence="12" id="KW-1185">Reference proteome</keyword>
<evidence type="ECO:0000313" key="12">
    <source>
        <dbReference type="Proteomes" id="UP000254554"/>
    </source>
</evidence>
<dbReference type="SUPFAM" id="SSF53659">
    <property type="entry name" value="Isocitrate/Isopropylmalate dehydrogenase-like"/>
    <property type="match status" value="1"/>
</dbReference>
<dbReference type="PANTHER" id="PTHR30004:SF5">
    <property type="entry name" value="4-HYDROXYTHREONINE-4-PHOSPHATE DEHYDROGENASE"/>
    <property type="match status" value="1"/>
</dbReference>
<evidence type="ECO:0000256" key="8">
    <source>
        <dbReference type="ARBA" id="ARBA00023096"/>
    </source>
</evidence>
<keyword evidence="5 10" id="KW-0521">NADP</keyword>
<dbReference type="PANTHER" id="PTHR30004">
    <property type="entry name" value="4-HYDROXYTHREONINE-4-PHOSPHATE DEHYDROGENASE"/>
    <property type="match status" value="1"/>
</dbReference>
<evidence type="ECO:0000256" key="9">
    <source>
        <dbReference type="ARBA" id="ARBA00023285"/>
    </source>
</evidence>
<comment type="subcellular location">
    <subcellularLocation>
        <location evidence="10">Cytoplasm</location>
    </subcellularLocation>
</comment>
<sequence>MKPLLISSGEPAGIGPDLCLALAEYDFPLVILGDQAVLEARAKELNLDICFNSYQSGQAIEPKLGHLSVFSVTCPTEVQTGHLNPQNATYVIELLNKAAILCGRGEFSALVTAPVHKANINAAGIPFSGHTEYFADYYKVDDVVMMLACNEMKVALVTTHLPLCKVAETITSDLIIKVITQVHQSLIRDFNIKTPYIKVAGINPHAGESGYLGREEIEVITPALSLLKNKGINVQGPLPADTMFIKNQSSRCDVYVAMYHDQGLPVIKYADFHNAVNVTLGLPIIRTSVDHGTAVELAGKNLLDPGSMLAAVNMAKNMALSRMGS</sequence>
<dbReference type="GO" id="GO:0000287">
    <property type="term" value="F:magnesium ion binding"/>
    <property type="evidence" value="ECO:0007669"/>
    <property type="project" value="UniProtKB-UniRule"/>
</dbReference>
<evidence type="ECO:0000256" key="4">
    <source>
        <dbReference type="ARBA" id="ARBA00022842"/>
    </source>
</evidence>
<evidence type="ECO:0000256" key="6">
    <source>
        <dbReference type="ARBA" id="ARBA00023002"/>
    </source>
</evidence>
<dbReference type="Pfam" id="PF04166">
    <property type="entry name" value="PdxA"/>
    <property type="match status" value="1"/>
</dbReference>
<evidence type="ECO:0000256" key="3">
    <source>
        <dbReference type="ARBA" id="ARBA00022833"/>
    </source>
</evidence>
<feature type="binding site" evidence="10">
    <location>
        <position position="160"/>
    </location>
    <ligand>
        <name>a divalent metal cation</name>
        <dbReference type="ChEBI" id="CHEBI:60240"/>
        <note>ligand shared between dimeric partners</note>
    </ligand>
</feature>
<gene>
    <name evidence="11" type="primary">pdxA1</name>
    <name evidence="10" type="synonym">pdxA</name>
    <name evidence="11" type="ORF">NCTC11370_02843</name>
</gene>
<dbReference type="GO" id="GO:0008615">
    <property type="term" value="P:pyridoxine biosynthetic process"/>
    <property type="evidence" value="ECO:0007669"/>
    <property type="project" value="UniProtKB-UniRule"/>
</dbReference>
<dbReference type="GO" id="GO:0051287">
    <property type="term" value="F:NAD binding"/>
    <property type="evidence" value="ECO:0007669"/>
    <property type="project" value="InterPro"/>
</dbReference>
<name>A0A377GD57_9GAMM</name>
<keyword evidence="4 10" id="KW-0460">Magnesium</keyword>
<comment type="function">
    <text evidence="10">Catalyzes the NAD(P)-dependent oxidation of 4-(phosphooxy)-L-threonine (HTP) into 2-amino-3-oxo-4-(phosphooxy)butyric acid which spontaneously decarboxylates to form 3-amino-2-oxopropyl phosphate (AHAP).</text>
</comment>
<keyword evidence="7 10" id="KW-0520">NAD</keyword>
<dbReference type="GeneID" id="93293738"/>
<dbReference type="GO" id="GO:0050897">
    <property type="term" value="F:cobalt ion binding"/>
    <property type="evidence" value="ECO:0007669"/>
    <property type="project" value="UniProtKB-UniRule"/>
</dbReference>
<feature type="binding site" evidence="10">
    <location>
        <position position="130"/>
    </location>
    <ligand>
        <name>substrate</name>
    </ligand>
</feature>
<feature type="binding site" evidence="10">
    <location>
        <position position="205"/>
    </location>
    <ligand>
        <name>a divalent metal cation</name>
        <dbReference type="ChEBI" id="CHEBI:60240"/>
        <note>ligand shared between dimeric partners</note>
    </ligand>
</feature>
<accession>A0A377GD57</accession>
<dbReference type="OrthoDB" id="9801783at2"/>
<keyword evidence="6 10" id="KW-0560">Oxidoreductase</keyword>
<comment type="pathway">
    <text evidence="10">Cofactor biosynthesis; pyridoxine 5'-phosphate biosynthesis; pyridoxine 5'-phosphate from D-erythrose 4-phosphate: step 4/5.</text>
</comment>
<evidence type="ECO:0000256" key="2">
    <source>
        <dbReference type="ARBA" id="ARBA00022723"/>
    </source>
</evidence>
<feature type="binding site" evidence="10">
    <location>
        <position position="277"/>
    </location>
    <ligand>
        <name>substrate</name>
    </ligand>
</feature>
<reference evidence="11 12" key="1">
    <citation type="submission" date="2018-06" db="EMBL/GenBank/DDBJ databases">
        <authorList>
            <consortium name="Pathogen Informatics"/>
            <person name="Doyle S."/>
        </authorList>
    </citation>
    <scope>NUCLEOTIDE SEQUENCE [LARGE SCALE GENOMIC DNA]</scope>
    <source>
        <strain evidence="11 12">NCTC11370</strain>
    </source>
</reference>
<dbReference type="InterPro" id="IPR037510">
    <property type="entry name" value="PdxA"/>
</dbReference>